<protein>
    <submittedName>
        <fullName evidence="2">Uncharacterized protein DUF3296</fullName>
    </submittedName>
</protein>
<organism evidence="2 3">
    <name type="scientific">Agitococcus lubricus</name>
    <dbReference type="NCBI Taxonomy" id="1077255"/>
    <lineage>
        <taxon>Bacteria</taxon>
        <taxon>Pseudomonadati</taxon>
        <taxon>Pseudomonadota</taxon>
        <taxon>Gammaproteobacteria</taxon>
        <taxon>Moraxellales</taxon>
        <taxon>Moraxellaceae</taxon>
        <taxon>Agitococcus</taxon>
    </lineage>
</organism>
<feature type="domain" description="YagK/YfjJ C-terminal" evidence="1">
    <location>
        <begin position="51"/>
        <end position="225"/>
    </location>
</feature>
<keyword evidence="3" id="KW-1185">Reference proteome</keyword>
<comment type="caution">
    <text evidence="2">The sequence shown here is derived from an EMBL/GenBank/DDBJ whole genome shotgun (WGS) entry which is preliminary data.</text>
</comment>
<dbReference type="AlphaFoldDB" id="A0A2T5IRT7"/>
<sequence length="242" mass="28085">MFKTYPDNRNLNLYYESSWRGLSLQGNYVPFFSNYLESMFQVIRNAVIVMRRLLVIRFDLHLPNNDYDSESLVSRFTASLKSQLEANYKKRLKENPKAHYSPLAYIWTREEGINNKSHYHFVILLNLDAYATLGTIPLLNTINPQRFNGDNMACRIIKAWASALNINAVDAYTLVHFPQNCTYKVGYLRGELDTKNFEDMFYRLSYLAKAQTKVFGNHVRNFGTSQLLRSIDTGISQTDMTA</sequence>
<evidence type="ECO:0000313" key="2">
    <source>
        <dbReference type="EMBL" id="PTQ86536.1"/>
    </source>
</evidence>
<evidence type="ECO:0000259" key="1">
    <source>
        <dbReference type="Pfam" id="PF11726"/>
    </source>
</evidence>
<evidence type="ECO:0000313" key="3">
    <source>
        <dbReference type="Proteomes" id="UP000244223"/>
    </source>
</evidence>
<reference evidence="2 3" key="1">
    <citation type="submission" date="2018-04" db="EMBL/GenBank/DDBJ databases">
        <title>Genomic Encyclopedia of Archaeal and Bacterial Type Strains, Phase II (KMG-II): from individual species to whole genera.</title>
        <authorList>
            <person name="Goeker M."/>
        </authorList>
    </citation>
    <scope>NUCLEOTIDE SEQUENCE [LARGE SCALE GENOMIC DNA]</scope>
    <source>
        <strain evidence="2 3">DSM 5822</strain>
    </source>
</reference>
<proteinExistence type="predicted"/>
<dbReference type="RefSeq" id="WP_107867111.1">
    <property type="nucleotide sequence ID" value="NZ_QAON01000041.1"/>
</dbReference>
<dbReference type="EMBL" id="QAON01000041">
    <property type="protein sequence ID" value="PTQ86536.1"/>
    <property type="molecule type" value="Genomic_DNA"/>
</dbReference>
<name>A0A2T5IRT7_9GAMM</name>
<dbReference type="OrthoDB" id="5701642at2"/>
<accession>A0A2T5IRT7</accession>
<dbReference type="Proteomes" id="UP000244223">
    <property type="component" value="Unassembled WGS sequence"/>
</dbReference>
<gene>
    <name evidence="2" type="ORF">C8N29_1413</name>
</gene>
<dbReference type="Pfam" id="PF11726">
    <property type="entry name" value="YagK_YfjJ_C"/>
    <property type="match status" value="1"/>
</dbReference>
<dbReference type="InterPro" id="IPR057271">
    <property type="entry name" value="YagK_YfjJ_C"/>
</dbReference>